<dbReference type="EMBL" id="CAEZXA010000148">
    <property type="protein sequence ID" value="CAB4683657.1"/>
    <property type="molecule type" value="Genomic_DNA"/>
</dbReference>
<reference evidence="1" key="1">
    <citation type="submission" date="2020-05" db="EMBL/GenBank/DDBJ databases">
        <authorList>
            <person name="Chiriac C."/>
            <person name="Salcher M."/>
            <person name="Ghai R."/>
            <person name="Kavagutti S V."/>
        </authorList>
    </citation>
    <scope>NUCLEOTIDE SEQUENCE</scope>
</reference>
<protein>
    <submittedName>
        <fullName evidence="1">Unannotated protein</fullName>
    </submittedName>
</protein>
<organism evidence="1">
    <name type="scientific">freshwater metagenome</name>
    <dbReference type="NCBI Taxonomy" id="449393"/>
    <lineage>
        <taxon>unclassified sequences</taxon>
        <taxon>metagenomes</taxon>
        <taxon>ecological metagenomes</taxon>
    </lineage>
</organism>
<dbReference type="AlphaFoldDB" id="A0A6J6NBW2"/>
<accession>A0A6J6NBW2</accession>
<name>A0A6J6NBW2_9ZZZZ</name>
<proteinExistence type="predicted"/>
<evidence type="ECO:0000313" key="1">
    <source>
        <dbReference type="EMBL" id="CAB4683657.1"/>
    </source>
</evidence>
<gene>
    <name evidence="1" type="ORF">UFOPK2334_01333</name>
</gene>
<sequence length="107" mass="11285">MSGVRANASRPAVRAACNVAESVAPLLTATAAASADSRTTVRMVPSIGFNTASYAAADARFNASAIREALTLPSVDSLIVLTSPRKIWLRMTPLFPRAPMSEPWLIA</sequence>